<evidence type="ECO:0000256" key="1">
    <source>
        <dbReference type="ARBA" id="ARBA00022801"/>
    </source>
</evidence>
<feature type="transmembrane region" description="Helical" evidence="3">
    <location>
        <begin position="292"/>
        <end position="313"/>
    </location>
</feature>
<reference evidence="4 5" key="1">
    <citation type="journal article" date="2009" name="Stand. Genomic Sci.">
        <title>Complete genome sequence of Atopobium parvulum type strain (IPP 1246).</title>
        <authorList>
            <person name="Copeland A."/>
            <person name="Sikorski J."/>
            <person name="Lapidus A."/>
            <person name="Nolan M."/>
            <person name="Del Rio T.G."/>
            <person name="Lucas S."/>
            <person name="Chen F."/>
            <person name="Tice H."/>
            <person name="Pitluck S."/>
            <person name="Cheng J.F."/>
            <person name="Pukall R."/>
            <person name="Chertkov O."/>
            <person name="Brettin T."/>
            <person name="Han C."/>
            <person name="Detter J.C."/>
            <person name="Kuske C."/>
            <person name="Bruce D."/>
            <person name="Goodwin L."/>
            <person name="Ivanova N."/>
            <person name="Mavromatis K."/>
            <person name="Mikhailova N."/>
            <person name="Chen A."/>
            <person name="Palaniappan K."/>
            <person name="Chain P."/>
            <person name="Rohde M."/>
            <person name="Goker M."/>
            <person name="Bristow J."/>
            <person name="Eisen J.A."/>
            <person name="Markowitz V."/>
            <person name="Hugenholtz P."/>
            <person name="Kyrpides N.C."/>
            <person name="Klenk H.P."/>
            <person name="Detter J.C."/>
        </authorList>
    </citation>
    <scope>NUCLEOTIDE SEQUENCE [LARGE SCALE GENOMIC DNA]</scope>
    <source>
        <strain evidence="5">ATCC 33793 / DSM 20469 / CCUG 32760 / JCM 10300 / KCTC 3663 / VPI 0546 / 1246</strain>
    </source>
</reference>
<proteinExistence type="predicted"/>
<feature type="active site" description="Acyl-thioester intermediate" evidence="2">
    <location>
        <position position="247"/>
    </location>
</feature>
<keyword evidence="3" id="KW-1133">Transmembrane helix</keyword>
<dbReference type="AlphaFoldDB" id="C8W896"/>
<dbReference type="InterPro" id="IPR005754">
    <property type="entry name" value="Sortase"/>
</dbReference>
<keyword evidence="3" id="KW-0812">Transmembrane</keyword>
<evidence type="ECO:0000256" key="3">
    <source>
        <dbReference type="SAM" id="Phobius"/>
    </source>
</evidence>
<feature type="transmembrane region" description="Helical" evidence="3">
    <location>
        <begin position="38"/>
        <end position="59"/>
    </location>
</feature>
<dbReference type="eggNOG" id="COG3764">
    <property type="taxonomic scope" value="Bacteria"/>
</dbReference>
<gene>
    <name evidence="4" type="ordered locus">Apar_1261</name>
</gene>
<dbReference type="InterPro" id="IPR023365">
    <property type="entry name" value="Sortase_dom-sf"/>
</dbReference>
<dbReference type="RefSeq" id="WP_012809342.1">
    <property type="nucleotide sequence ID" value="NC_013203.1"/>
</dbReference>
<name>C8W896_LANP1</name>
<sequence length="324" mass="35601">MANPKHMMAVLKAGESNDSPASLNASDKGIEKKKRARVWLIMSIIVLVAGVALISYPFVSNWLNQLTQNNVSATQENTVVTMSKTDLSSEKERAIEFNKHLRDGASRVIDPFDSKESMPGVTEYKEVLNIANDGVMGELIIPKISVNLPIYHFTTDDVLQHGVGHVVNTSVPIGGESTHTVLAGHTGLPTARIFDRLNELQAGDWFIIHVLGEDHAYRVTSTEVVLPNQVDSLFIEPGKDQVTLVTCTPYGVNTHRLLVHAERTDVPAEWNDQNELTNRSIDSSVDMSRHPILFSILGIVCAGVVVSIAAFIAKRTKVFSKIKK</sequence>
<dbReference type="KEGG" id="apv:Apar_1261"/>
<dbReference type="EMBL" id="CP001721">
    <property type="protein sequence ID" value="ACV51686.1"/>
    <property type="molecule type" value="Genomic_DNA"/>
</dbReference>
<keyword evidence="5" id="KW-1185">Reference proteome</keyword>
<dbReference type="CDD" id="cd05827">
    <property type="entry name" value="Sortase_C"/>
    <property type="match status" value="1"/>
</dbReference>
<dbReference type="SUPFAM" id="SSF63817">
    <property type="entry name" value="Sortase"/>
    <property type="match status" value="1"/>
</dbReference>
<evidence type="ECO:0000313" key="5">
    <source>
        <dbReference type="Proteomes" id="UP000000960"/>
    </source>
</evidence>
<dbReference type="Gene3D" id="2.40.260.10">
    <property type="entry name" value="Sortase"/>
    <property type="match status" value="1"/>
</dbReference>
<keyword evidence="1" id="KW-0378">Hydrolase</keyword>
<dbReference type="GO" id="GO:0016787">
    <property type="term" value="F:hydrolase activity"/>
    <property type="evidence" value="ECO:0007669"/>
    <property type="project" value="UniProtKB-KW"/>
</dbReference>
<dbReference type="Pfam" id="PF04203">
    <property type="entry name" value="Sortase"/>
    <property type="match status" value="1"/>
</dbReference>
<dbReference type="NCBIfam" id="TIGR01076">
    <property type="entry name" value="sortase_fam"/>
    <property type="match status" value="1"/>
</dbReference>
<dbReference type="NCBIfam" id="NF033745">
    <property type="entry name" value="class_C_sortase"/>
    <property type="match status" value="1"/>
</dbReference>
<dbReference type="STRING" id="521095.Apar_1261"/>
<evidence type="ECO:0000256" key="2">
    <source>
        <dbReference type="PIRSR" id="PIRSR605754-1"/>
    </source>
</evidence>
<organism evidence="4 5">
    <name type="scientific">Lancefieldella parvula (strain ATCC 33793 / DSM 20469 / CCUG 32760 / JCM 10300 / KCTC 3663 / VPI 0546 / 1246)</name>
    <name type="common">Atopobium parvulum</name>
    <dbReference type="NCBI Taxonomy" id="521095"/>
    <lineage>
        <taxon>Bacteria</taxon>
        <taxon>Bacillati</taxon>
        <taxon>Actinomycetota</taxon>
        <taxon>Coriobacteriia</taxon>
        <taxon>Coriobacteriales</taxon>
        <taxon>Atopobiaceae</taxon>
        <taxon>Lancefieldella</taxon>
    </lineage>
</organism>
<dbReference type="GeneID" id="84806774"/>
<accession>C8W896</accession>
<dbReference type="Proteomes" id="UP000000960">
    <property type="component" value="Chromosome"/>
</dbReference>
<keyword evidence="3" id="KW-0472">Membrane</keyword>
<evidence type="ECO:0000313" key="4">
    <source>
        <dbReference type="EMBL" id="ACV51686.1"/>
    </source>
</evidence>
<protein>
    <submittedName>
        <fullName evidence="4">Sortase family protein</fullName>
    </submittedName>
</protein>
<dbReference type="HOGENOM" id="CLU_045680_1_3_11"/>
<dbReference type="InterPro" id="IPR042002">
    <property type="entry name" value="Sortase_C"/>
</dbReference>
<feature type="active site" description="Proton donor/acceptor" evidence="2">
    <location>
        <position position="185"/>
    </location>
</feature>